<evidence type="ECO:0008006" key="3">
    <source>
        <dbReference type="Google" id="ProtNLM"/>
    </source>
</evidence>
<protein>
    <recommendedName>
        <fullName evidence="3">Calcium-binding protein</fullName>
    </recommendedName>
</protein>
<proteinExistence type="predicted"/>
<dbReference type="SUPFAM" id="SSF51120">
    <property type="entry name" value="beta-Roll"/>
    <property type="match status" value="1"/>
</dbReference>
<dbReference type="AlphaFoldDB" id="A0A3T0JRT9"/>
<dbReference type="PROSITE" id="PS00018">
    <property type="entry name" value="EF_HAND_1"/>
    <property type="match status" value="1"/>
</dbReference>
<evidence type="ECO:0000313" key="2">
    <source>
        <dbReference type="Proteomes" id="UP000282760"/>
    </source>
</evidence>
<dbReference type="InterPro" id="IPR018247">
    <property type="entry name" value="EF_Hand_1_Ca_BS"/>
</dbReference>
<evidence type="ECO:0000313" key="1">
    <source>
        <dbReference type="EMBL" id="AZV26133.1"/>
    </source>
</evidence>
<dbReference type="InterPro" id="IPR011049">
    <property type="entry name" value="Serralysin-like_metalloprot_C"/>
</dbReference>
<dbReference type="Proteomes" id="UP000282760">
    <property type="component" value="Chromosome"/>
</dbReference>
<name>A0A3T0JRT9_PSESX</name>
<organism evidence="1 2">
    <name type="scientific">Pseudomonas syringae</name>
    <dbReference type="NCBI Taxonomy" id="317"/>
    <lineage>
        <taxon>Bacteria</taxon>
        <taxon>Pseudomonadati</taxon>
        <taxon>Pseudomonadota</taxon>
        <taxon>Gammaproteobacteria</taxon>
        <taxon>Pseudomonadales</taxon>
        <taxon>Pseudomonadaceae</taxon>
        <taxon>Pseudomonas</taxon>
    </lineage>
</organism>
<dbReference type="EMBL" id="CP024646">
    <property type="protein sequence ID" value="AZV26133.1"/>
    <property type="molecule type" value="Genomic_DNA"/>
</dbReference>
<gene>
    <name evidence="1" type="ORF">CT157_08975</name>
</gene>
<accession>A0A3T0JRT9</accession>
<sequence>MATLILPSSIEHNDVDIADMQLVGNERQPSTIDYDDNNSLQTPPALKRKRAQLKTVDQVFGPLQIGGYSITRRALDTLGATIDGQPLNGKNTFFRTPGKRFINALQFDPAVIEARMKTTTGADDYLLPSLLFELASHRPLTAPPLLHDSFDSPSDPGTYPGKLKQLLNAAQKLDIRHAHIQEPLPNWVKRSTSRTMASTGIGLQAFGIYSGLRGLQDAIRDKDSYGIVFNSSAFSADVASIAIDLAVARKATQMLKASESAFKGFAKTSFALKLGRGGGLIGGALTLPFDIISAVDGFKAAARTTGKESINHYVNAGLSVTSAAMTVLLGAAALAGFSSAGPIGLVAGLLLVAGSRVWAAINVVDDIDDYITLTTEERLRTGWFAFWGISPDESIEDRHLIARSAARHSQQLHATARKLLDETLKDQAEAIVNGSFQVDVEPIQVATYEWTAQNPKYKTIKRPRINDHNDTIDARAGVTKDTPGAVLGTSADDKDILWFIGGGNDTIQGVKKKPNGFYYAAGHKSLNGGEKADEFIFEGAADLLKTGTQETLISELQGDAGNDTLKLAGHFPETNEDRYGFRVDLHKGEMSLLVKPPTPKEQAYRLHSHLQSIENVETLAGATNEVIGSDGPNIIKSRGRDEIDAGPGEDQIYLLSHYVSANGGKGKDAYAIAHVPGTASIIEDGAEESIIALDWRSDLIESWKIENRELVITSGFEFDDVSKKVVRIKNVYQRTGDKRALQNGKLTFITKDGFHLVPELPASIETPQAVDVAVVILRQGIRQLPVIVFDTKCTVPNDRSSSYWLSRNNIQTVFQVTAPGNNGVTTLHIDCPSTELTRVEAYYNADLIRGTHFNYIMYKECGMTLHFGSKQLAIKNLASSTMSGMRDLKPRLKAPELATHHSFILVMNDGASYRLVQPAVTDSHFWNDTFEISGPMHWTSNVPLPLSPRAGTHQYLQPLDNQAHALGSREKCVMLKPAAYQTAVESLTGEGSKYLVHLSPGMSLRISTPDALASASQQLAFSSTWEFDASSLGTVEITLIDNRLQIGQTIIYLPQYQNTGDLIDQIRVITAQGIVWAVDLIFEAVYIEAIDARFLVPPTDLSTPLPIELKHYPEDDILVRNMAMKDGTLGALRYHLAQRQWLLDTDKSREIDRQDLQTTNHCTHQLKLFEEVAQIGLAYTPPLGDHALKLLREHCVRLMGDLSLDYPEKLEKAKHFAWLLSGQTHYN</sequence>
<reference evidence="1 2" key="1">
    <citation type="submission" date="2017-11" db="EMBL/GenBank/DDBJ databases">
        <title>Effect of PGPRs.</title>
        <authorList>
            <person name="Oliva R."/>
            <person name="Nong J."/>
            <person name="Roman V."/>
        </authorList>
    </citation>
    <scope>NUCLEOTIDE SEQUENCE [LARGE SCALE GENOMIC DNA]</scope>
    <source>
        <strain evidence="1">Inb918</strain>
    </source>
</reference>